<dbReference type="Pfam" id="PF00005">
    <property type="entry name" value="ABC_tran"/>
    <property type="match status" value="1"/>
</dbReference>
<dbReference type="RefSeq" id="WP_245638766.1">
    <property type="nucleotide sequence ID" value="NZ_FBYC01000004.1"/>
</dbReference>
<dbReference type="Proteomes" id="UP000050413">
    <property type="component" value="Unassembled WGS sequence"/>
</dbReference>
<name>A0A0P7VZ76_9RHOB</name>
<gene>
    <name evidence="9" type="ORF">Ga0058931_0781</name>
    <name evidence="10" type="ORF">HLUCCA05_10685</name>
</gene>
<dbReference type="SUPFAM" id="SSF52540">
    <property type="entry name" value="P-loop containing nucleoside triphosphate hydrolases"/>
    <property type="match status" value="1"/>
</dbReference>
<evidence type="ECO:0000313" key="9">
    <source>
        <dbReference type="EMBL" id="CUX80076.1"/>
    </source>
</evidence>
<dbReference type="GO" id="GO:0005524">
    <property type="term" value="F:ATP binding"/>
    <property type="evidence" value="ECO:0007669"/>
    <property type="project" value="UniProtKB-KW"/>
</dbReference>
<dbReference type="InterPro" id="IPR003593">
    <property type="entry name" value="AAA+_ATPase"/>
</dbReference>
<keyword evidence="4" id="KW-1003">Cell membrane</keyword>
<evidence type="ECO:0000256" key="6">
    <source>
        <dbReference type="ARBA" id="ARBA00022840"/>
    </source>
</evidence>
<dbReference type="InterPro" id="IPR050388">
    <property type="entry name" value="ABC_Ni/Peptide_Import"/>
</dbReference>
<dbReference type="Proteomes" id="UP000182045">
    <property type="component" value="Unassembled WGS sequence"/>
</dbReference>
<dbReference type="STRING" id="1666912.Ga0058931_0781"/>
<dbReference type="GO" id="GO:0005886">
    <property type="term" value="C:plasma membrane"/>
    <property type="evidence" value="ECO:0007669"/>
    <property type="project" value="UniProtKB-SubCell"/>
</dbReference>
<dbReference type="GO" id="GO:0055085">
    <property type="term" value="P:transmembrane transport"/>
    <property type="evidence" value="ECO:0007669"/>
    <property type="project" value="UniProtKB-ARBA"/>
</dbReference>
<proteinExistence type="inferred from homology"/>
<evidence type="ECO:0000256" key="1">
    <source>
        <dbReference type="ARBA" id="ARBA00004417"/>
    </source>
</evidence>
<dbReference type="InterPro" id="IPR013563">
    <property type="entry name" value="Oligopep_ABC_C"/>
</dbReference>
<evidence type="ECO:0000256" key="7">
    <source>
        <dbReference type="ARBA" id="ARBA00023136"/>
    </source>
</evidence>
<keyword evidence="6 10" id="KW-0067">ATP-binding</keyword>
<evidence type="ECO:0000259" key="8">
    <source>
        <dbReference type="PROSITE" id="PS50893"/>
    </source>
</evidence>
<dbReference type="PATRIC" id="fig|1666912.4.peg.2320"/>
<dbReference type="PROSITE" id="PS50893">
    <property type="entry name" value="ABC_TRANSPORTER_2"/>
    <property type="match status" value="1"/>
</dbReference>
<dbReference type="InterPro" id="IPR003439">
    <property type="entry name" value="ABC_transporter-like_ATP-bd"/>
</dbReference>
<dbReference type="AlphaFoldDB" id="A0A0P7VZ76"/>
<evidence type="ECO:0000256" key="3">
    <source>
        <dbReference type="ARBA" id="ARBA00022448"/>
    </source>
</evidence>
<dbReference type="FunFam" id="3.40.50.300:FF:000016">
    <property type="entry name" value="Oligopeptide ABC transporter ATP-binding component"/>
    <property type="match status" value="1"/>
</dbReference>
<feature type="domain" description="ABC transporter" evidence="8">
    <location>
        <begin position="3"/>
        <end position="261"/>
    </location>
</feature>
<dbReference type="PROSITE" id="PS00211">
    <property type="entry name" value="ABC_TRANSPORTER_1"/>
    <property type="match status" value="1"/>
</dbReference>
<evidence type="ECO:0000256" key="2">
    <source>
        <dbReference type="ARBA" id="ARBA00005417"/>
    </source>
</evidence>
<keyword evidence="3" id="KW-0813">Transport</keyword>
<organism evidence="10 11">
    <name type="scientific">Roseibaca calidilacus</name>
    <dbReference type="NCBI Taxonomy" id="1666912"/>
    <lineage>
        <taxon>Bacteria</taxon>
        <taxon>Pseudomonadati</taxon>
        <taxon>Pseudomonadota</taxon>
        <taxon>Alphaproteobacteria</taxon>
        <taxon>Rhodobacterales</taxon>
        <taxon>Paracoccaceae</taxon>
        <taxon>Roseinatronobacter</taxon>
    </lineage>
</organism>
<comment type="similarity">
    <text evidence="2">Belongs to the ABC transporter superfamily.</text>
</comment>
<dbReference type="EMBL" id="LJSG01000011">
    <property type="protein sequence ID" value="KPP92852.1"/>
    <property type="molecule type" value="Genomic_DNA"/>
</dbReference>
<protein>
    <submittedName>
        <fullName evidence="10">Peptide/nickel transport system ATP-binding protein</fullName>
    </submittedName>
</protein>
<dbReference type="PANTHER" id="PTHR43297:SF2">
    <property type="entry name" value="DIPEPTIDE TRANSPORT ATP-BINDING PROTEIN DPPD"/>
    <property type="match status" value="1"/>
</dbReference>
<sequence>MLLDVQNLSVSFRTDEGPITPVQDVSLSLAEGRTLGLVGESGSGKSVTTKALMRLLPGSATLSPDTRIRFQDRTGAVVEVENLAPNARALRALRGGEIGMIFQEPMASFSPVYTIGNQMCEAIRLHKGLKGRAARELAIEMLAKVGLSDPATRVDQYAFELSGGMRQRAVIAMALSASPRLLIADEPTTALDVTIQAQVLDLMRGLQRELGMSMIFITHDLGVIAQIAQDVAVMYLGTIVERGPVRDVLKDPQHPYTRGLLQAIPSLDRLSRRLHPVPGDIPSPSARPKGCPFHTRCAEMKPGLCDVTAPPETLFGASRSVRCHLAAPALAQTA</sequence>
<accession>A0A0P7VZ76</accession>
<evidence type="ECO:0000313" key="11">
    <source>
        <dbReference type="Proteomes" id="UP000050413"/>
    </source>
</evidence>
<reference evidence="9 12" key="2">
    <citation type="submission" date="2016-01" db="EMBL/GenBank/DDBJ databases">
        <authorList>
            <person name="Varghese N."/>
        </authorList>
    </citation>
    <scope>NUCLEOTIDE SEQUENCE [LARGE SCALE GENOMIC DNA]</scope>
    <source>
        <strain evidence="9 12">HL-91</strain>
    </source>
</reference>
<dbReference type="InterPro" id="IPR017871">
    <property type="entry name" value="ABC_transporter-like_CS"/>
</dbReference>
<dbReference type="GO" id="GO:0016887">
    <property type="term" value="F:ATP hydrolysis activity"/>
    <property type="evidence" value="ECO:0007669"/>
    <property type="project" value="InterPro"/>
</dbReference>
<dbReference type="Pfam" id="PF08352">
    <property type="entry name" value="oligo_HPY"/>
    <property type="match status" value="1"/>
</dbReference>
<evidence type="ECO:0000256" key="5">
    <source>
        <dbReference type="ARBA" id="ARBA00022741"/>
    </source>
</evidence>
<keyword evidence="7" id="KW-0472">Membrane</keyword>
<comment type="caution">
    <text evidence="10">The sequence shown here is derived from an EMBL/GenBank/DDBJ whole genome shotgun (WGS) entry which is preliminary data.</text>
</comment>
<keyword evidence="12" id="KW-1185">Reference proteome</keyword>
<keyword evidence="5" id="KW-0547">Nucleotide-binding</keyword>
<evidence type="ECO:0000313" key="10">
    <source>
        <dbReference type="EMBL" id="KPP92852.1"/>
    </source>
</evidence>
<dbReference type="PANTHER" id="PTHR43297">
    <property type="entry name" value="OLIGOPEPTIDE TRANSPORT ATP-BINDING PROTEIN APPD"/>
    <property type="match status" value="1"/>
</dbReference>
<dbReference type="NCBIfam" id="TIGR01727">
    <property type="entry name" value="oligo_HPY"/>
    <property type="match status" value="1"/>
</dbReference>
<dbReference type="InterPro" id="IPR027417">
    <property type="entry name" value="P-loop_NTPase"/>
</dbReference>
<dbReference type="SMART" id="SM00382">
    <property type="entry name" value="AAA"/>
    <property type="match status" value="1"/>
</dbReference>
<evidence type="ECO:0000313" key="12">
    <source>
        <dbReference type="Proteomes" id="UP000182045"/>
    </source>
</evidence>
<dbReference type="Gene3D" id="3.40.50.300">
    <property type="entry name" value="P-loop containing nucleotide triphosphate hydrolases"/>
    <property type="match status" value="1"/>
</dbReference>
<evidence type="ECO:0000256" key="4">
    <source>
        <dbReference type="ARBA" id="ARBA00022475"/>
    </source>
</evidence>
<dbReference type="CDD" id="cd03257">
    <property type="entry name" value="ABC_NikE_OppD_transporters"/>
    <property type="match status" value="1"/>
</dbReference>
<comment type="subcellular location">
    <subcellularLocation>
        <location evidence="1">Cell inner membrane</location>
        <topology evidence="1">Peripheral membrane protein</topology>
    </subcellularLocation>
</comment>
<reference evidence="10 11" key="1">
    <citation type="submission" date="2015-09" db="EMBL/GenBank/DDBJ databases">
        <title>Identification and resolution of microdiversity through metagenomic sequencing of parallel consortia.</title>
        <authorList>
            <person name="Nelson W.C."/>
            <person name="Romine M.F."/>
            <person name="Lindemann S.R."/>
        </authorList>
    </citation>
    <scope>NUCLEOTIDE SEQUENCE [LARGE SCALE GENOMIC DNA]</scope>
    <source>
        <strain evidence="10">HL-91</strain>
    </source>
</reference>
<dbReference type="GO" id="GO:0015833">
    <property type="term" value="P:peptide transport"/>
    <property type="evidence" value="ECO:0007669"/>
    <property type="project" value="InterPro"/>
</dbReference>
<dbReference type="EMBL" id="FBYC01000004">
    <property type="protein sequence ID" value="CUX80076.1"/>
    <property type="molecule type" value="Genomic_DNA"/>
</dbReference>